<keyword evidence="1" id="KW-0812">Transmembrane</keyword>
<dbReference type="Proteomes" id="UP001392437">
    <property type="component" value="Unassembled WGS sequence"/>
</dbReference>
<feature type="transmembrane region" description="Helical" evidence="1">
    <location>
        <begin position="297"/>
        <end position="320"/>
    </location>
</feature>
<dbReference type="InterPro" id="IPR029675">
    <property type="entry name" value="PGAP4"/>
</dbReference>
<evidence type="ECO:0000256" key="1">
    <source>
        <dbReference type="SAM" id="Phobius"/>
    </source>
</evidence>
<dbReference type="GO" id="GO:0016757">
    <property type="term" value="F:glycosyltransferase activity"/>
    <property type="evidence" value="ECO:0007669"/>
    <property type="project" value="InterPro"/>
</dbReference>
<dbReference type="GO" id="GO:0000139">
    <property type="term" value="C:Golgi membrane"/>
    <property type="evidence" value="ECO:0007669"/>
    <property type="project" value="InterPro"/>
</dbReference>
<keyword evidence="1" id="KW-1133">Transmembrane helix</keyword>
<feature type="transmembrane region" description="Helical" evidence="1">
    <location>
        <begin position="20"/>
        <end position="37"/>
    </location>
</feature>
<sequence length="446" mass="49774">MLLSRLQLLSKNPVQNRGVLSFFLGFLLLYVLLLVYLREKCFRDPSSAFFRPERARVLSYSSFRKTQAKKFAEQAALHAPIKWAPESSLNNNNNDNGKGGGQQEPLQPDVCIGIGSVDRHGFSYLQETLGSVLEGLDAAERRRVYVVVFLAHSNQSVHEDYGKPWLRNMADALPTYAQDNETLALVRKLEIANDYPAHARKQKIDFSVLLSECAKVNPRYTMTLEDDVIAVDGWYHRTLNAVASAARRTEEMGRDSCSWDGTARSGSPISGGSLMFVITELAVLSFIRWRFQAVRRAVPVLFILLVAGVCTPMLIGLFFASGRSCMLPKKPGVHLMQKYGCCGQGLVFPQQQVVDHLLPMYANTTDDHAAVDTFLEDWANARNSLRWAVTPVLIQHVGGKSSHGVGDQVSGRLTDDMPFDYMFETNDPVKLAMEHQAWVDSLRTGA</sequence>
<dbReference type="AlphaFoldDB" id="A0AAW0Q6A5"/>
<dbReference type="GO" id="GO:0006506">
    <property type="term" value="P:GPI anchor biosynthetic process"/>
    <property type="evidence" value="ECO:0007669"/>
    <property type="project" value="InterPro"/>
</dbReference>
<dbReference type="PANTHER" id="PTHR31410:SF1">
    <property type="entry name" value="POST-GPI ATTACHMENT TO PROTEINS FACTOR 4"/>
    <property type="match status" value="1"/>
</dbReference>
<dbReference type="CDD" id="cd22189">
    <property type="entry name" value="PGAP4-like_fungal"/>
    <property type="match status" value="1"/>
</dbReference>
<comment type="caution">
    <text evidence="2">The sequence shown here is derived from an EMBL/GenBank/DDBJ whole genome shotgun (WGS) entry which is preliminary data.</text>
</comment>
<gene>
    <name evidence="2" type="ORF">PG999_014607</name>
</gene>
<organism evidence="2 3">
    <name type="scientific">Apiospora kogelbergensis</name>
    <dbReference type="NCBI Taxonomy" id="1337665"/>
    <lineage>
        <taxon>Eukaryota</taxon>
        <taxon>Fungi</taxon>
        <taxon>Dikarya</taxon>
        <taxon>Ascomycota</taxon>
        <taxon>Pezizomycotina</taxon>
        <taxon>Sordariomycetes</taxon>
        <taxon>Xylariomycetidae</taxon>
        <taxon>Amphisphaeriales</taxon>
        <taxon>Apiosporaceae</taxon>
        <taxon>Apiospora</taxon>
    </lineage>
</organism>
<evidence type="ECO:0000313" key="3">
    <source>
        <dbReference type="Proteomes" id="UP001392437"/>
    </source>
</evidence>
<proteinExistence type="predicted"/>
<keyword evidence="1" id="KW-0472">Membrane</keyword>
<protein>
    <recommendedName>
        <fullName evidence="4">Integral membrane protein</fullName>
    </recommendedName>
</protein>
<reference evidence="2 3" key="1">
    <citation type="submission" date="2023-01" db="EMBL/GenBank/DDBJ databases">
        <title>Analysis of 21 Apiospora genomes using comparative genomics revels a genus with tremendous synthesis potential of carbohydrate active enzymes and secondary metabolites.</title>
        <authorList>
            <person name="Sorensen T."/>
        </authorList>
    </citation>
    <scope>NUCLEOTIDE SEQUENCE [LARGE SCALE GENOMIC DNA]</scope>
    <source>
        <strain evidence="2 3">CBS 117206</strain>
    </source>
</reference>
<evidence type="ECO:0000313" key="2">
    <source>
        <dbReference type="EMBL" id="KAK8093020.1"/>
    </source>
</evidence>
<keyword evidence="3" id="KW-1185">Reference proteome</keyword>
<dbReference type="EMBL" id="JAQQWP010000012">
    <property type="protein sequence ID" value="KAK8093020.1"/>
    <property type="molecule type" value="Genomic_DNA"/>
</dbReference>
<evidence type="ECO:0008006" key="4">
    <source>
        <dbReference type="Google" id="ProtNLM"/>
    </source>
</evidence>
<name>A0AAW0Q6A5_9PEZI</name>
<dbReference type="PANTHER" id="PTHR31410">
    <property type="entry name" value="TRANSMEMBRANE PROTEIN 246"/>
    <property type="match status" value="1"/>
</dbReference>
<accession>A0AAW0Q6A5</accession>